<protein>
    <submittedName>
        <fullName evidence="2">GAP family protein</fullName>
    </submittedName>
</protein>
<dbReference type="InterPro" id="IPR021315">
    <property type="entry name" value="Gap/Sap"/>
</dbReference>
<dbReference type="EMBL" id="JBKBDD010000017">
    <property type="protein sequence ID" value="MFN6547696.1"/>
    <property type="molecule type" value="Genomic_DNA"/>
</dbReference>
<comment type="caution">
    <text evidence="2">The sequence shown here is derived from an EMBL/GenBank/DDBJ whole genome shotgun (WGS) entry which is preliminary data.</text>
</comment>
<reference evidence="2 3" key="1">
    <citation type="submission" date="2024-12" db="EMBL/GenBank/DDBJ databases">
        <title>The coexistence of Mycolicibacterium septicum and Mycolicibacterium nivoides in clinical samples.</title>
        <authorList>
            <person name="Wang C."/>
            <person name="Feng Y."/>
            <person name="Zong Z."/>
        </authorList>
    </citation>
    <scope>NUCLEOTIDE SEQUENCE [LARGE SCALE GENOMIC DNA]</scope>
    <source>
        <strain evidence="2 3">120309</strain>
    </source>
</reference>
<feature type="transmembrane region" description="Helical" evidence="1">
    <location>
        <begin position="175"/>
        <end position="203"/>
    </location>
</feature>
<evidence type="ECO:0000256" key="1">
    <source>
        <dbReference type="SAM" id="Phobius"/>
    </source>
</evidence>
<name>A0ABW9LI68_9MYCO</name>
<dbReference type="Proteomes" id="UP001635816">
    <property type="component" value="Unassembled WGS sequence"/>
</dbReference>
<accession>A0ABW9LI68</accession>
<feature type="transmembrane region" description="Helical" evidence="1">
    <location>
        <begin position="209"/>
        <end position="233"/>
    </location>
</feature>
<feature type="transmembrane region" description="Helical" evidence="1">
    <location>
        <begin position="38"/>
        <end position="58"/>
    </location>
</feature>
<organism evidence="2 3">
    <name type="scientific">Mycolicibacterium nivoides</name>
    <dbReference type="NCBI Taxonomy" id="2487344"/>
    <lineage>
        <taxon>Bacteria</taxon>
        <taxon>Bacillati</taxon>
        <taxon>Actinomycetota</taxon>
        <taxon>Actinomycetes</taxon>
        <taxon>Mycobacteriales</taxon>
        <taxon>Mycobacteriaceae</taxon>
        <taxon>Mycolicibacterium</taxon>
    </lineage>
</organism>
<dbReference type="Pfam" id="PF11139">
    <property type="entry name" value="SfLAP"/>
    <property type="match status" value="1"/>
</dbReference>
<feature type="transmembrane region" description="Helical" evidence="1">
    <location>
        <begin position="254"/>
        <end position="273"/>
    </location>
</feature>
<dbReference type="RefSeq" id="WP_268952435.1">
    <property type="nucleotide sequence ID" value="NZ_JBKBDD010000017.1"/>
</dbReference>
<gene>
    <name evidence="2" type="ORF">ACK4CT_31340</name>
</gene>
<sequence length="275" mass="29183">MWGSLAVLALLTTINPVRLGIIILVLSRPRPMQNLLAYWTGAVLVGLATLVIPLFVLHSTPTSSAFARNFAHPTANPIAQRITIVTGVVLLAIAVFMVARNLLRTPVSAGGAHRKVAGNTGDGTTTLVLDSGAPPVITRFLHPTGKSAETDGEEKSPIRRLLGRARDAWQNGSPWIPFIIGLIVLPPLDGVLFALAIVVASGASLEVQLVATIAFVFGVLLVEEIILVSNIVAPERTQAALRKLHEWARMHHQKFVAAILAVVGLSLLARGMGGL</sequence>
<keyword evidence="3" id="KW-1185">Reference proteome</keyword>
<evidence type="ECO:0000313" key="3">
    <source>
        <dbReference type="Proteomes" id="UP001635816"/>
    </source>
</evidence>
<dbReference type="GeneID" id="300442985"/>
<feature type="transmembrane region" description="Helical" evidence="1">
    <location>
        <begin position="78"/>
        <end position="99"/>
    </location>
</feature>
<proteinExistence type="predicted"/>
<evidence type="ECO:0000313" key="2">
    <source>
        <dbReference type="EMBL" id="MFN6547696.1"/>
    </source>
</evidence>
<keyword evidence="1" id="KW-0472">Membrane</keyword>
<feature type="transmembrane region" description="Helical" evidence="1">
    <location>
        <begin position="6"/>
        <end position="26"/>
    </location>
</feature>
<keyword evidence="1" id="KW-1133">Transmembrane helix</keyword>
<keyword evidence="1" id="KW-0812">Transmembrane</keyword>